<evidence type="ECO:0000256" key="5">
    <source>
        <dbReference type="ARBA" id="ARBA00022692"/>
    </source>
</evidence>
<sequence length="307" mass="31250">MSLLSAFTQAVLPVLAVAGVGYVLGVLTDIEPEPLATVTVYVLVPALVFHSLVTASVSGAEGLRIAGAAVVLTVVMWGVSEGVGFIASDGARNGLVLAGTFPNTANYGIPLSVFAFPSVGRTTAVLYVVGSTVMMYTVGVYIASRDAASSSLGAMRRVARLPLVYAVVAGVGASYVGFGTDDSAFLETLRLVGNSSIPLMLVVLGVQLARATPSGGVRDVALANVVRLVVAPLVAVPVVVALGFTDPDVARVVVLEASTPVAVTTVILTVEFGGDRDYAATAVLTTTVVSMVTVTLLVELLRSGVVV</sequence>
<feature type="transmembrane region" description="Helical" evidence="8">
    <location>
        <begin position="221"/>
        <end position="244"/>
    </location>
</feature>
<evidence type="ECO:0000313" key="10">
    <source>
        <dbReference type="Proteomes" id="UP001149411"/>
    </source>
</evidence>
<dbReference type="GO" id="GO:0005886">
    <property type="term" value="C:plasma membrane"/>
    <property type="evidence" value="ECO:0007669"/>
    <property type="project" value="UniProtKB-SubCell"/>
</dbReference>
<evidence type="ECO:0000256" key="7">
    <source>
        <dbReference type="ARBA" id="ARBA00023136"/>
    </source>
</evidence>
<comment type="caution">
    <text evidence="9">The sequence shown here is derived from an EMBL/GenBank/DDBJ whole genome shotgun (WGS) entry which is preliminary data.</text>
</comment>
<proteinExistence type="inferred from homology"/>
<evidence type="ECO:0000256" key="1">
    <source>
        <dbReference type="ARBA" id="ARBA00004651"/>
    </source>
</evidence>
<dbReference type="InterPro" id="IPR038770">
    <property type="entry name" value="Na+/solute_symporter_sf"/>
</dbReference>
<dbReference type="PANTHER" id="PTHR36838:SF1">
    <property type="entry name" value="SLR1864 PROTEIN"/>
    <property type="match status" value="1"/>
</dbReference>
<accession>A0A9Q4GG07</accession>
<keyword evidence="4" id="KW-1003">Cell membrane</keyword>
<keyword evidence="10" id="KW-1185">Reference proteome</keyword>
<organism evidence="9 10">
    <name type="scientific">Halorutilus salinus</name>
    <dbReference type="NCBI Taxonomy" id="2487751"/>
    <lineage>
        <taxon>Archaea</taxon>
        <taxon>Methanobacteriati</taxon>
        <taxon>Methanobacteriota</taxon>
        <taxon>Stenosarchaea group</taxon>
        <taxon>Halobacteria</taxon>
        <taxon>Halorutilales</taxon>
        <taxon>Halorutilaceae</taxon>
        <taxon>Halorutilus</taxon>
    </lineage>
</organism>
<dbReference type="PANTHER" id="PTHR36838">
    <property type="entry name" value="AUXIN EFFLUX CARRIER FAMILY PROTEIN"/>
    <property type="match status" value="1"/>
</dbReference>
<keyword evidence="6 8" id="KW-1133">Transmembrane helix</keyword>
<dbReference type="AlphaFoldDB" id="A0A9Q4GG07"/>
<comment type="subcellular location">
    <subcellularLocation>
        <location evidence="1">Cell membrane</location>
        <topology evidence="1">Multi-pass membrane protein</topology>
    </subcellularLocation>
</comment>
<feature type="transmembrane region" description="Helical" evidence="8">
    <location>
        <begin position="163"/>
        <end position="179"/>
    </location>
</feature>
<dbReference type="RefSeq" id="WP_266085859.1">
    <property type="nucleotide sequence ID" value="NZ_RKLV01000002.1"/>
</dbReference>
<feature type="transmembrane region" description="Helical" evidence="8">
    <location>
        <begin position="65"/>
        <end position="87"/>
    </location>
</feature>
<dbReference type="Proteomes" id="UP001149411">
    <property type="component" value="Unassembled WGS sequence"/>
</dbReference>
<protein>
    <submittedName>
        <fullName evidence="9">AEC family transporter</fullName>
    </submittedName>
</protein>
<dbReference type="EMBL" id="RKLV01000002">
    <property type="protein sequence ID" value="MCX2818167.1"/>
    <property type="molecule type" value="Genomic_DNA"/>
</dbReference>
<evidence type="ECO:0000256" key="8">
    <source>
        <dbReference type="SAM" id="Phobius"/>
    </source>
</evidence>
<feature type="transmembrane region" description="Helical" evidence="8">
    <location>
        <begin position="35"/>
        <end position="53"/>
    </location>
</feature>
<gene>
    <name evidence="9" type="ORF">EGH25_02220</name>
</gene>
<feature type="transmembrane region" description="Helical" evidence="8">
    <location>
        <begin position="278"/>
        <end position="301"/>
    </location>
</feature>
<evidence type="ECO:0000313" key="9">
    <source>
        <dbReference type="EMBL" id="MCX2818167.1"/>
    </source>
</evidence>
<name>A0A9Q4GG07_9EURY</name>
<evidence type="ECO:0000256" key="4">
    <source>
        <dbReference type="ARBA" id="ARBA00022475"/>
    </source>
</evidence>
<dbReference type="InterPro" id="IPR004776">
    <property type="entry name" value="Mem_transp_PIN-like"/>
</dbReference>
<dbReference type="Gene3D" id="1.20.1530.20">
    <property type="match status" value="1"/>
</dbReference>
<keyword evidence="5 8" id="KW-0812">Transmembrane</keyword>
<dbReference type="Pfam" id="PF03547">
    <property type="entry name" value="Mem_trans"/>
    <property type="match status" value="1"/>
</dbReference>
<reference evidence="9" key="1">
    <citation type="submission" date="2022-09" db="EMBL/GenBank/DDBJ databases">
        <title>Haloadaptaus new haloarchaeum isolated from saline soil.</title>
        <authorList>
            <person name="Duran-Viseras A."/>
            <person name="Sanchez-Porro C."/>
            <person name="Ventosa A."/>
        </authorList>
    </citation>
    <scope>NUCLEOTIDE SEQUENCE</scope>
    <source>
        <strain evidence="9">F3-133</strain>
    </source>
</reference>
<keyword evidence="7 8" id="KW-0472">Membrane</keyword>
<evidence type="ECO:0000256" key="2">
    <source>
        <dbReference type="ARBA" id="ARBA00010145"/>
    </source>
</evidence>
<dbReference type="GO" id="GO:0055085">
    <property type="term" value="P:transmembrane transport"/>
    <property type="evidence" value="ECO:0007669"/>
    <property type="project" value="InterPro"/>
</dbReference>
<evidence type="ECO:0000256" key="3">
    <source>
        <dbReference type="ARBA" id="ARBA00022448"/>
    </source>
</evidence>
<evidence type="ECO:0000256" key="6">
    <source>
        <dbReference type="ARBA" id="ARBA00022989"/>
    </source>
</evidence>
<feature type="transmembrane region" description="Helical" evidence="8">
    <location>
        <begin position="124"/>
        <end position="143"/>
    </location>
</feature>
<keyword evidence="3" id="KW-0813">Transport</keyword>
<comment type="similarity">
    <text evidence="2">Belongs to the auxin efflux carrier (TC 2.A.69) family.</text>
</comment>